<protein>
    <recommendedName>
        <fullName evidence="3">MHC class I-like antigen recognition-like domain-containing protein</fullName>
    </recommendedName>
</protein>
<name>A0A3Q3J751_MONAL</name>
<evidence type="ECO:0000259" key="3">
    <source>
        <dbReference type="Pfam" id="PF00129"/>
    </source>
</evidence>
<dbReference type="PANTHER" id="PTHR16675">
    <property type="entry name" value="MHC CLASS I-RELATED"/>
    <property type="match status" value="1"/>
</dbReference>
<proteinExistence type="predicted"/>
<dbReference type="Proteomes" id="UP000261600">
    <property type="component" value="Unplaced"/>
</dbReference>
<dbReference type="InterPro" id="IPR011162">
    <property type="entry name" value="MHC_I/II-like_Ag-recog"/>
</dbReference>
<evidence type="ECO:0000313" key="5">
    <source>
        <dbReference type="Proteomes" id="UP000261600"/>
    </source>
</evidence>
<dbReference type="GO" id="GO:0006955">
    <property type="term" value="P:immune response"/>
    <property type="evidence" value="ECO:0007669"/>
    <property type="project" value="TreeGrafter"/>
</dbReference>
<keyword evidence="2" id="KW-0732">Signal</keyword>
<accession>A0A3Q3J751</accession>
<sequence length="113" mass="12994">MWAIHLVFCFVSVTHSMTYIITGVSGLDEFPEHNEVGLVNGQEFVHYDSDLKKIIPKSAWIEKNMDADYWDRETQRNINNQQVFQANIATAMQRFNQTGGESENGKCLIHTRS</sequence>
<keyword evidence="1" id="KW-0325">Glycoprotein</keyword>
<dbReference type="InterPro" id="IPR011161">
    <property type="entry name" value="MHC_I-like_Ag-recog"/>
</dbReference>
<dbReference type="GO" id="GO:0005615">
    <property type="term" value="C:extracellular space"/>
    <property type="evidence" value="ECO:0007669"/>
    <property type="project" value="TreeGrafter"/>
</dbReference>
<keyword evidence="5" id="KW-1185">Reference proteome</keyword>
<dbReference type="InterPro" id="IPR050208">
    <property type="entry name" value="MHC_class-I_related"/>
</dbReference>
<dbReference type="Gene3D" id="3.30.500.10">
    <property type="entry name" value="MHC class I-like antigen recognition-like"/>
    <property type="match status" value="1"/>
</dbReference>
<evidence type="ECO:0000256" key="1">
    <source>
        <dbReference type="ARBA" id="ARBA00023180"/>
    </source>
</evidence>
<dbReference type="Ensembl" id="ENSMALT00000009353.1">
    <property type="protein sequence ID" value="ENSMALP00000009162.1"/>
    <property type="gene ID" value="ENSMALG00000006528.1"/>
</dbReference>
<dbReference type="AlphaFoldDB" id="A0A3Q3J751"/>
<dbReference type="InterPro" id="IPR037055">
    <property type="entry name" value="MHC_I-like_Ag-recog_sf"/>
</dbReference>
<dbReference type="Pfam" id="PF00129">
    <property type="entry name" value="MHC_I"/>
    <property type="match status" value="1"/>
</dbReference>
<dbReference type="PANTHER" id="PTHR16675:SF237">
    <property type="entry name" value="MHC CLASS I ANTIGEN TRANSCRIPT VARIANT 1-RELATED"/>
    <property type="match status" value="1"/>
</dbReference>
<feature type="chain" id="PRO_5046528790" description="MHC class I-like antigen recognition-like domain-containing protein" evidence="2">
    <location>
        <begin position="17"/>
        <end position="113"/>
    </location>
</feature>
<dbReference type="STRING" id="43700.ENSMALP00000009162"/>
<dbReference type="SUPFAM" id="SSF54452">
    <property type="entry name" value="MHC antigen-recognition domain"/>
    <property type="match status" value="1"/>
</dbReference>
<evidence type="ECO:0000313" key="4">
    <source>
        <dbReference type="Ensembl" id="ENSMALP00000009162.1"/>
    </source>
</evidence>
<reference evidence="4" key="1">
    <citation type="submission" date="2025-08" db="UniProtKB">
        <authorList>
            <consortium name="Ensembl"/>
        </authorList>
    </citation>
    <scope>IDENTIFICATION</scope>
</reference>
<reference evidence="4" key="2">
    <citation type="submission" date="2025-09" db="UniProtKB">
        <authorList>
            <consortium name="Ensembl"/>
        </authorList>
    </citation>
    <scope>IDENTIFICATION</scope>
</reference>
<feature type="signal peptide" evidence="2">
    <location>
        <begin position="1"/>
        <end position="16"/>
    </location>
</feature>
<dbReference type="GO" id="GO:0009897">
    <property type="term" value="C:external side of plasma membrane"/>
    <property type="evidence" value="ECO:0007669"/>
    <property type="project" value="TreeGrafter"/>
</dbReference>
<organism evidence="4 5">
    <name type="scientific">Monopterus albus</name>
    <name type="common">Swamp eel</name>
    <dbReference type="NCBI Taxonomy" id="43700"/>
    <lineage>
        <taxon>Eukaryota</taxon>
        <taxon>Metazoa</taxon>
        <taxon>Chordata</taxon>
        <taxon>Craniata</taxon>
        <taxon>Vertebrata</taxon>
        <taxon>Euteleostomi</taxon>
        <taxon>Actinopterygii</taxon>
        <taxon>Neopterygii</taxon>
        <taxon>Teleostei</taxon>
        <taxon>Neoteleostei</taxon>
        <taxon>Acanthomorphata</taxon>
        <taxon>Anabantaria</taxon>
        <taxon>Synbranchiformes</taxon>
        <taxon>Synbranchidae</taxon>
        <taxon>Monopterus</taxon>
    </lineage>
</organism>
<evidence type="ECO:0000256" key="2">
    <source>
        <dbReference type="SAM" id="SignalP"/>
    </source>
</evidence>
<feature type="domain" description="MHC class I-like antigen recognition-like" evidence="3">
    <location>
        <begin position="14"/>
        <end position="102"/>
    </location>
</feature>